<evidence type="ECO:0000313" key="1">
    <source>
        <dbReference type="EMBL" id="PCS08244.1"/>
    </source>
</evidence>
<keyword evidence="2" id="KW-1185">Reference proteome</keyword>
<proteinExistence type="predicted"/>
<reference evidence="1 2" key="1">
    <citation type="submission" date="2014-12" db="EMBL/GenBank/DDBJ databases">
        <title>Draft genome sequences of 10 type strains of Lactococcus.</title>
        <authorList>
            <person name="Sun Z."/>
            <person name="Zhong Z."/>
            <person name="Liu W."/>
            <person name="Zhang W."/>
            <person name="Zhang H."/>
        </authorList>
    </citation>
    <scope>NUCLEOTIDE SEQUENCE [LARGE SCALE GENOMIC DNA]</scope>
    <source>
        <strain evidence="1 2">DSM 20686</strain>
    </source>
</reference>
<evidence type="ECO:0000313" key="2">
    <source>
        <dbReference type="Proteomes" id="UP000242246"/>
    </source>
</evidence>
<dbReference type="RefSeq" id="WP_068159878.1">
    <property type="nucleotide sequence ID" value="NZ_JXJX01000001.1"/>
</dbReference>
<dbReference type="EMBL" id="JXJX01000001">
    <property type="protein sequence ID" value="PCS08244.1"/>
    <property type="molecule type" value="Genomic_DNA"/>
</dbReference>
<sequence length="156" mass="18078">MAKYGFLDALDDELARNFTYDYEINWDKKHHAVEIFYLLDVENPGVAVTDTADDEAASSENISFEDAVVFYNPHKSKLVVDDYLAMFPYEPKTGLSKEFITYFVRFLQETADNELDALMDFLSSDQVEFSGTIDLEKFKKEVAELSETEFLPYPRY</sequence>
<dbReference type="AlphaFoldDB" id="A0A2A5S451"/>
<dbReference type="InterPro" id="IPR021380">
    <property type="entry name" value="DUF3013"/>
</dbReference>
<dbReference type="OrthoDB" id="2165293at2"/>
<accession>A0A2A5S451</accession>
<evidence type="ECO:0008006" key="3">
    <source>
        <dbReference type="Google" id="ProtNLM"/>
    </source>
</evidence>
<organism evidence="1 2">
    <name type="scientific">Pseudolactococcus plantarum</name>
    <dbReference type="NCBI Taxonomy" id="1365"/>
    <lineage>
        <taxon>Bacteria</taxon>
        <taxon>Bacillati</taxon>
        <taxon>Bacillota</taxon>
        <taxon>Bacilli</taxon>
        <taxon>Lactobacillales</taxon>
        <taxon>Streptococcaceae</taxon>
        <taxon>Pseudolactococcus</taxon>
    </lineage>
</organism>
<dbReference type="Proteomes" id="UP000242246">
    <property type="component" value="Unassembled WGS sequence"/>
</dbReference>
<dbReference type="Gene3D" id="3.40.50.11250">
    <property type="entry name" value="Protein of unknown function DUF3013"/>
    <property type="match status" value="1"/>
</dbReference>
<comment type="caution">
    <text evidence="1">The sequence shown here is derived from an EMBL/GenBank/DDBJ whole genome shotgun (WGS) entry which is preliminary data.</text>
</comment>
<gene>
    <name evidence="1" type="ORF">RU87_GL000067</name>
</gene>
<protein>
    <recommendedName>
        <fullName evidence="3">DUF3013 family protein</fullName>
    </recommendedName>
</protein>
<dbReference type="Pfam" id="PF11217">
    <property type="entry name" value="DUF3013"/>
    <property type="match status" value="1"/>
</dbReference>
<name>A0A2A5S451_9LACT</name>
<dbReference type="STRING" id="1348632.GCA_001591745_00154"/>